<dbReference type="PANTHER" id="PTHR23527">
    <property type="entry name" value="BLL3282 PROTEIN"/>
    <property type="match status" value="1"/>
</dbReference>
<dbReference type="PANTHER" id="PTHR23527:SF1">
    <property type="entry name" value="BLL3282 PROTEIN"/>
    <property type="match status" value="1"/>
</dbReference>
<evidence type="ECO:0000313" key="7">
    <source>
        <dbReference type="Proteomes" id="UP000321523"/>
    </source>
</evidence>
<comment type="caution">
    <text evidence="6">The sequence shown here is derived from an EMBL/GenBank/DDBJ whole genome shotgun (WGS) entry which is preliminary data.</text>
</comment>
<feature type="transmembrane region" description="Helical" evidence="4">
    <location>
        <begin position="55"/>
        <end position="76"/>
    </location>
</feature>
<evidence type="ECO:0000256" key="2">
    <source>
        <dbReference type="ARBA" id="ARBA00022989"/>
    </source>
</evidence>
<dbReference type="EMBL" id="BJYZ01000018">
    <property type="protein sequence ID" value="GEO39697.1"/>
    <property type="molecule type" value="Genomic_DNA"/>
</dbReference>
<dbReference type="Proteomes" id="UP000321523">
    <property type="component" value="Unassembled WGS sequence"/>
</dbReference>
<feature type="transmembrane region" description="Helical" evidence="4">
    <location>
        <begin position="375"/>
        <end position="397"/>
    </location>
</feature>
<keyword evidence="2 4" id="KW-1133">Transmembrane helix</keyword>
<organism evidence="6 7">
    <name type="scientific">Skermanella aerolata</name>
    <dbReference type="NCBI Taxonomy" id="393310"/>
    <lineage>
        <taxon>Bacteria</taxon>
        <taxon>Pseudomonadati</taxon>
        <taxon>Pseudomonadota</taxon>
        <taxon>Alphaproteobacteria</taxon>
        <taxon>Rhodospirillales</taxon>
        <taxon>Azospirillaceae</taxon>
        <taxon>Skermanella</taxon>
    </lineage>
</organism>
<dbReference type="OrthoDB" id="7488909at2"/>
<dbReference type="SUPFAM" id="SSF103473">
    <property type="entry name" value="MFS general substrate transporter"/>
    <property type="match status" value="1"/>
</dbReference>
<reference evidence="6 7" key="1">
    <citation type="submission" date="2019-07" db="EMBL/GenBank/DDBJ databases">
        <title>Whole genome shotgun sequence of Skermanella aerolata NBRC 106429.</title>
        <authorList>
            <person name="Hosoyama A."/>
            <person name="Uohara A."/>
            <person name="Ohji S."/>
            <person name="Ichikawa N."/>
        </authorList>
    </citation>
    <scope>NUCLEOTIDE SEQUENCE [LARGE SCALE GENOMIC DNA]</scope>
    <source>
        <strain evidence="6 7">NBRC 106429</strain>
    </source>
</reference>
<feature type="transmembrane region" description="Helical" evidence="4">
    <location>
        <begin position="168"/>
        <end position="189"/>
    </location>
</feature>
<name>A0A512DTA0_9PROT</name>
<feature type="transmembrane region" description="Helical" evidence="4">
    <location>
        <begin position="88"/>
        <end position="121"/>
    </location>
</feature>
<evidence type="ECO:0000256" key="1">
    <source>
        <dbReference type="ARBA" id="ARBA00022692"/>
    </source>
</evidence>
<dbReference type="InterPro" id="IPR020846">
    <property type="entry name" value="MFS_dom"/>
</dbReference>
<feature type="transmembrane region" description="Helical" evidence="4">
    <location>
        <begin position="287"/>
        <end position="307"/>
    </location>
</feature>
<dbReference type="InterPro" id="IPR011701">
    <property type="entry name" value="MFS"/>
</dbReference>
<gene>
    <name evidence="6" type="ORF">SAE02_38450</name>
</gene>
<evidence type="ECO:0000256" key="4">
    <source>
        <dbReference type="SAM" id="Phobius"/>
    </source>
</evidence>
<dbReference type="InterPro" id="IPR036259">
    <property type="entry name" value="MFS_trans_sf"/>
</dbReference>
<dbReference type="RefSeq" id="WP_052831320.1">
    <property type="nucleotide sequence ID" value="NZ_BJYZ01000018.1"/>
</dbReference>
<keyword evidence="3 4" id="KW-0472">Membrane</keyword>
<feature type="transmembrane region" description="Helical" evidence="4">
    <location>
        <begin position="224"/>
        <end position="247"/>
    </location>
</feature>
<feature type="transmembrane region" description="Helical" evidence="4">
    <location>
        <begin position="313"/>
        <end position="335"/>
    </location>
</feature>
<proteinExistence type="predicted"/>
<feature type="transmembrane region" description="Helical" evidence="4">
    <location>
        <begin position="347"/>
        <end position="369"/>
    </location>
</feature>
<dbReference type="AlphaFoldDB" id="A0A512DTA0"/>
<feature type="transmembrane region" description="Helical" evidence="4">
    <location>
        <begin position="253"/>
        <end position="275"/>
    </location>
</feature>
<accession>A0A512DTA0</accession>
<dbReference type="PROSITE" id="PS50850">
    <property type="entry name" value="MFS"/>
    <property type="match status" value="1"/>
</dbReference>
<evidence type="ECO:0000259" key="5">
    <source>
        <dbReference type="PROSITE" id="PS50850"/>
    </source>
</evidence>
<keyword evidence="7" id="KW-1185">Reference proteome</keyword>
<sequence>MAPISLSGPDADTPPLALVLAAVTLVQAIASMGMLSFSVIAPSAALSLGVGAELIGLQISLAYIAATCCSVPAGTLVRRWGAVRASQLALLLCTAGTAVAASGYLVLAAVGSVLIGLGYGLTNPAASHLLFRFTPPHRRNLVFSLKQTGVPLGGICAGLVLPRLTVGFGWPVALLAVSVVGAVLAVLLLPVRASWDTDRQPGLAIRADLTEGPRMVWRARPLRLLSVTAFCFSGLQLCLVSFLVTMLVTELDYSLVLAGTVAAVAQAAGVVGRIVWGWIADRMESALGVLIMVAVTSALACGLTAVLHPGWPASMVVALFLGFGLSAIGWNGVFLAEVARLAPAGTVGMATGGALAFTFAGVAVGPTVFSGLYTVVGSYTTMFIFPGLLMIVSLGLLRAAHREST</sequence>
<dbReference type="Gene3D" id="1.20.1250.20">
    <property type="entry name" value="MFS general substrate transporter like domains"/>
    <property type="match status" value="2"/>
</dbReference>
<dbReference type="GO" id="GO:0022857">
    <property type="term" value="F:transmembrane transporter activity"/>
    <property type="evidence" value="ECO:0007669"/>
    <property type="project" value="InterPro"/>
</dbReference>
<feature type="domain" description="Major facilitator superfamily (MFS) profile" evidence="5">
    <location>
        <begin position="17"/>
        <end position="405"/>
    </location>
</feature>
<evidence type="ECO:0000256" key="3">
    <source>
        <dbReference type="ARBA" id="ARBA00023136"/>
    </source>
</evidence>
<dbReference type="InterPro" id="IPR052952">
    <property type="entry name" value="MFS-Transporter"/>
</dbReference>
<dbReference type="Pfam" id="PF07690">
    <property type="entry name" value="MFS_1"/>
    <property type="match status" value="1"/>
</dbReference>
<protein>
    <submittedName>
        <fullName evidence="6">MFS transporter</fullName>
    </submittedName>
</protein>
<keyword evidence="1 4" id="KW-0812">Transmembrane</keyword>
<evidence type="ECO:0000313" key="6">
    <source>
        <dbReference type="EMBL" id="GEO39697.1"/>
    </source>
</evidence>